<evidence type="ECO:0000256" key="9">
    <source>
        <dbReference type="ARBA" id="ARBA00022801"/>
    </source>
</evidence>
<evidence type="ECO:0000313" key="18">
    <source>
        <dbReference type="Proteomes" id="UP000542776"/>
    </source>
</evidence>
<evidence type="ECO:0000259" key="15">
    <source>
        <dbReference type="Pfam" id="PF17432"/>
    </source>
</evidence>
<evidence type="ECO:0000313" key="17">
    <source>
        <dbReference type="EMBL" id="MBB3996548.1"/>
    </source>
</evidence>
<keyword evidence="18" id="KW-1185">Reference proteome</keyword>
<dbReference type="CDD" id="cd09600">
    <property type="entry name" value="M1_APN"/>
    <property type="match status" value="1"/>
</dbReference>
<dbReference type="FunFam" id="3.30.2010.30:FF:000002">
    <property type="entry name" value="Putative aminopeptidase N"/>
    <property type="match status" value="1"/>
</dbReference>
<dbReference type="InterPro" id="IPR012779">
    <property type="entry name" value="Peptidase_M1_pepN"/>
</dbReference>
<dbReference type="InterPro" id="IPR027268">
    <property type="entry name" value="Peptidase_M4/M1_CTD_sf"/>
</dbReference>
<dbReference type="InterPro" id="IPR035414">
    <property type="entry name" value="Peptidase_M1_pepN_Ig-like"/>
</dbReference>
<evidence type="ECO:0000256" key="5">
    <source>
        <dbReference type="ARBA" id="ARBA00015611"/>
    </source>
</evidence>
<evidence type="ECO:0000256" key="10">
    <source>
        <dbReference type="ARBA" id="ARBA00022833"/>
    </source>
</evidence>
<organism evidence="17 18">
    <name type="scientific">Aureimonas pseudogalii</name>
    <dbReference type="NCBI Taxonomy" id="1744844"/>
    <lineage>
        <taxon>Bacteria</taxon>
        <taxon>Pseudomonadati</taxon>
        <taxon>Pseudomonadota</taxon>
        <taxon>Alphaproteobacteria</taxon>
        <taxon>Hyphomicrobiales</taxon>
        <taxon>Aurantimonadaceae</taxon>
        <taxon>Aureimonas</taxon>
    </lineage>
</organism>
<dbReference type="Pfam" id="PF01433">
    <property type="entry name" value="Peptidase_M1"/>
    <property type="match status" value="1"/>
</dbReference>
<dbReference type="InterPro" id="IPR042097">
    <property type="entry name" value="Aminopeptidase_N-like_N_sf"/>
</dbReference>
<evidence type="ECO:0000256" key="11">
    <source>
        <dbReference type="ARBA" id="ARBA00023049"/>
    </source>
</evidence>
<evidence type="ECO:0000259" key="14">
    <source>
        <dbReference type="Pfam" id="PF11940"/>
    </source>
</evidence>
<evidence type="ECO:0000256" key="8">
    <source>
        <dbReference type="ARBA" id="ARBA00022723"/>
    </source>
</evidence>
<dbReference type="Pfam" id="PF17432">
    <property type="entry name" value="DUF3458_C"/>
    <property type="match status" value="1"/>
</dbReference>
<dbReference type="SUPFAM" id="SSF63737">
    <property type="entry name" value="Leukotriene A4 hydrolase N-terminal domain"/>
    <property type="match status" value="1"/>
</dbReference>
<evidence type="ECO:0000256" key="3">
    <source>
        <dbReference type="ARBA" id="ARBA00010136"/>
    </source>
</evidence>
<dbReference type="InterPro" id="IPR045357">
    <property type="entry name" value="Aminopeptidase_N-like_N"/>
</dbReference>
<keyword evidence="9 17" id="KW-0378">Hydrolase</keyword>
<gene>
    <name evidence="17" type="ORF">GGR04_000369</name>
</gene>
<evidence type="ECO:0000256" key="2">
    <source>
        <dbReference type="ARBA" id="ARBA00001947"/>
    </source>
</evidence>
<dbReference type="InterPro" id="IPR001930">
    <property type="entry name" value="Peptidase_M1"/>
</dbReference>
<feature type="domain" description="Peptidase M1 alanyl aminopeptidase C-terminal" evidence="15">
    <location>
        <begin position="557"/>
        <end position="880"/>
    </location>
</feature>
<feature type="domain" description="Aminopeptidase N-like N-terminal" evidence="16">
    <location>
        <begin position="95"/>
        <end position="193"/>
    </location>
</feature>
<dbReference type="InterPro" id="IPR024601">
    <property type="entry name" value="Peptidase_M1_pepN_C"/>
</dbReference>
<dbReference type="Proteomes" id="UP000542776">
    <property type="component" value="Unassembled WGS sequence"/>
</dbReference>
<keyword evidence="11" id="KW-0482">Metalloprotease</keyword>
<dbReference type="GO" id="GO:0006508">
    <property type="term" value="P:proteolysis"/>
    <property type="evidence" value="ECO:0007669"/>
    <property type="project" value="UniProtKB-UniRule"/>
</dbReference>
<dbReference type="InterPro" id="IPR038438">
    <property type="entry name" value="PepN_Ig-like_sf"/>
</dbReference>
<evidence type="ECO:0000256" key="6">
    <source>
        <dbReference type="ARBA" id="ARBA00022438"/>
    </source>
</evidence>
<dbReference type="PANTHER" id="PTHR46322">
    <property type="entry name" value="PUROMYCIN-SENSITIVE AMINOPEPTIDASE"/>
    <property type="match status" value="1"/>
</dbReference>
<evidence type="ECO:0000256" key="1">
    <source>
        <dbReference type="ARBA" id="ARBA00000098"/>
    </source>
</evidence>
<evidence type="ECO:0000259" key="13">
    <source>
        <dbReference type="Pfam" id="PF01433"/>
    </source>
</evidence>
<feature type="domain" description="Peptidase M1 alanyl aminopeptidase Ig-like fold" evidence="14">
    <location>
        <begin position="451"/>
        <end position="552"/>
    </location>
</feature>
<dbReference type="GO" id="GO:0016285">
    <property type="term" value="F:alanyl aminopeptidase activity"/>
    <property type="evidence" value="ECO:0007669"/>
    <property type="project" value="UniProtKB-EC"/>
</dbReference>
<dbReference type="Gene3D" id="2.60.40.1840">
    <property type="match status" value="1"/>
</dbReference>
<comment type="similarity">
    <text evidence="3">Belongs to the peptidase M1 family.</text>
</comment>
<reference evidence="17 18" key="1">
    <citation type="submission" date="2020-08" db="EMBL/GenBank/DDBJ databases">
        <title>Genomic Encyclopedia of Type Strains, Phase IV (KMG-IV): sequencing the most valuable type-strain genomes for metagenomic binning, comparative biology and taxonomic classification.</title>
        <authorList>
            <person name="Goeker M."/>
        </authorList>
    </citation>
    <scope>NUCLEOTIDE SEQUENCE [LARGE SCALE GENOMIC DNA]</scope>
    <source>
        <strain evidence="17 18">DSM 102238</strain>
    </source>
</reference>
<accession>A0A7W6E896</accession>
<dbReference type="Pfam" id="PF11940">
    <property type="entry name" value="DUF3458"/>
    <property type="match status" value="1"/>
</dbReference>
<dbReference type="PANTHER" id="PTHR46322:SF1">
    <property type="entry name" value="PUROMYCIN-SENSITIVE AMINOPEPTIDASE"/>
    <property type="match status" value="1"/>
</dbReference>
<dbReference type="Gene3D" id="3.30.2010.30">
    <property type="match status" value="1"/>
</dbReference>
<evidence type="ECO:0000256" key="7">
    <source>
        <dbReference type="ARBA" id="ARBA00022670"/>
    </source>
</evidence>
<dbReference type="InterPro" id="IPR014782">
    <property type="entry name" value="Peptidase_M1_dom"/>
</dbReference>
<evidence type="ECO:0000259" key="16">
    <source>
        <dbReference type="Pfam" id="PF17900"/>
    </source>
</evidence>
<dbReference type="PRINTS" id="PR00756">
    <property type="entry name" value="ALADIPTASE"/>
</dbReference>
<proteinExistence type="inferred from homology"/>
<dbReference type="NCBIfam" id="TIGR02414">
    <property type="entry name" value="pepN_proteo"/>
    <property type="match status" value="1"/>
</dbReference>
<dbReference type="Gene3D" id="1.25.50.10">
    <property type="entry name" value="Peptidase M1, alanyl aminopeptidase, C-terminal domain"/>
    <property type="match status" value="1"/>
</dbReference>
<dbReference type="EMBL" id="JACIEK010000001">
    <property type="protein sequence ID" value="MBB3996548.1"/>
    <property type="molecule type" value="Genomic_DNA"/>
</dbReference>
<name>A0A7W6E896_9HYPH</name>
<dbReference type="AlphaFoldDB" id="A0A7W6E896"/>
<dbReference type="GO" id="GO:0008237">
    <property type="term" value="F:metallopeptidase activity"/>
    <property type="evidence" value="ECO:0007669"/>
    <property type="project" value="UniProtKB-UniRule"/>
</dbReference>
<dbReference type="Gene3D" id="2.60.40.1730">
    <property type="entry name" value="tricorn interacting facor f3 domain"/>
    <property type="match status" value="1"/>
</dbReference>
<dbReference type="Pfam" id="PF17900">
    <property type="entry name" value="Peptidase_M1_N"/>
    <property type="match status" value="1"/>
</dbReference>
<sequence length="880" mass="96787">MRNDDGQVIRLEDYRPTDFAVHHVDLVFRLGSETTEIEARLTLERRAGTDPAAPLVLDGDDLTLTGVWLGDEALAPPRFDATPDRLTLRELPAAGRFQVTIATRLDPAGNTQLMGLYRSGGVWCTQCEAEGFRRITYFLDRPDVLATYRVRVEADRAAAPVLLSNGNPQDAGDLGGGRHFAVWDDPHPKPSYLFALVAGDLDVLTDRFVTASGRDVALAIYTETGLSARAAYAMDALKRSMRWDEARFGREYDLDIFNIVAISDFNMGAMENKGLNVFNHKYVLLDPDTATDGDYAGVETVIAHEYFHNWTGNRITCRDWFQLCLKEGLTVYRDQEFSADERSAAVKRIASVHGLKAQQFPEDQGPLQHPVRPTRYREINNFYTATVYEKGAELVRMIATILGAERFRAGMDLYFARHDGDAATMEDFLACFEEAGGIDLSQFALWYHQAGTPTLTVRERFEDGRLTLGLEQDLQRGAAGTGTQPMHIPVRFGLVSEGGADLVAEPAAGGAEIDGDVIHLTTPSAEIVFEGLAERPLVSVLRGFSAPVTLRFEQRQEDRLRLARLDPDAFSRWRALTDLVGEHLRNASIARAAGESAAFDARIVDAIIASAEDERLEPALRAQMIAMPGEAEIARLVGQNVDPEAVHEAREAALTTLARRGEATFARVHEAPAATGPFSPDAAAVGRRALRNALLLPLSIASGSPDLAHAAFAASDNMTDRLAALTLLAHRFATEARTRSALDAFFERYERDALVIDKWFTLQATAPVPEAVEAAERLIGHPLFQLANPNRARAVIGGLATGNQRAFNRADGAGYRWVADQLVALDRLNPQTAARLATAFRSWRSFEPRRQSLAMEALRSLAARPDLSRDLADIVERTLA</sequence>
<dbReference type="GO" id="GO:0008270">
    <property type="term" value="F:zinc ion binding"/>
    <property type="evidence" value="ECO:0007669"/>
    <property type="project" value="InterPro"/>
</dbReference>
<dbReference type="SUPFAM" id="SSF55486">
    <property type="entry name" value="Metalloproteases ('zincins'), catalytic domain"/>
    <property type="match status" value="1"/>
</dbReference>
<comment type="caution">
    <text evidence="17">The sequence shown here is derived from an EMBL/GenBank/DDBJ whole genome shotgun (WGS) entry which is preliminary data.</text>
</comment>
<dbReference type="RefSeq" id="WP_183197263.1">
    <property type="nucleotide sequence ID" value="NZ_JACIEK010000001.1"/>
</dbReference>
<protein>
    <recommendedName>
        <fullName evidence="5 12">Aminopeptidase N</fullName>
        <ecNumber evidence="4 12">3.4.11.2</ecNumber>
    </recommendedName>
</protein>
<comment type="catalytic activity">
    <reaction evidence="1">
        <text>Release of an N-terminal amino acid, Xaa-|-Yaa- from a peptide, amide or arylamide. Xaa is preferably Ala, but may be most amino acids including Pro (slow action). When a terminal hydrophobic residue is followed by a prolyl residue, the two may be released as an intact Xaa-Pro dipeptide.</text>
        <dbReference type="EC" id="3.4.11.2"/>
    </reaction>
</comment>
<evidence type="ECO:0000256" key="12">
    <source>
        <dbReference type="NCBIfam" id="TIGR02414"/>
    </source>
</evidence>
<dbReference type="Gene3D" id="1.10.390.10">
    <property type="entry name" value="Neutral Protease Domain 2"/>
    <property type="match status" value="1"/>
</dbReference>
<evidence type="ECO:0000256" key="4">
    <source>
        <dbReference type="ARBA" id="ARBA00012564"/>
    </source>
</evidence>
<feature type="domain" description="Peptidase M1 membrane alanine aminopeptidase" evidence="13">
    <location>
        <begin position="232"/>
        <end position="443"/>
    </location>
</feature>
<keyword evidence="6 17" id="KW-0031">Aminopeptidase</keyword>
<dbReference type="EC" id="3.4.11.2" evidence="4 12"/>
<comment type="cofactor">
    <cofactor evidence="2">
        <name>Zn(2+)</name>
        <dbReference type="ChEBI" id="CHEBI:29105"/>
    </cofactor>
</comment>
<keyword evidence="7" id="KW-0645">Protease</keyword>
<dbReference type="InterPro" id="IPR037144">
    <property type="entry name" value="Peptidase_M1_pepN_C_sf"/>
</dbReference>
<keyword evidence="8" id="KW-0479">Metal-binding</keyword>
<keyword evidence="10" id="KW-0862">Zinc</keyword>